<dbReference type="InterPro" id="IPR001789">
    <property type="entry name" value="Sig_transdc_resp-reg_receiver"/>
</dbReference>
<dbReference type="InterPro" id="IPR011006">
    <property type="entry name" value="CheY-like_superfamily"/>
</dbReference>
<feature type="domain" description="Response regulatory" evidence="4">
    <location>
        <begin position="9"/>
        <end position="125"/>
    </location>
</feature>
<sequence>MTIQKTQYSILIVDDDDDNLQVAAKIISNAGLRALIASDGESALEIIDTLIPDAILLDVMMPGMSGIELCQKIKTRPDCSMVPVIFLSAVGEDSEIEKGLLLGGSDYITKPFRERVLLARLRLHIEKGLYLKEIAEKNQELVSKNYQLVELQNQLLTANDALEKQINKNLEIFAAMNDKIRNPLAVALAMIDITEDTNSQKIIEQLNRIDKAVDDLDKGFMDSDKIRSFLKKHYNID</sequence>
<dbReference type="AlphaFoldDB" id="A0A2V2NBH4"/>
<feature type="coiled-coil region" evidence="3">
    <location>
        <begin position="134"/>
        <end position="168"/>
    </location>
</feature>
<evidence type="ECO:0000259" key="4">
    <source>
        <dbReference type="PROSITE" id="PS50110"/>
    </source>
</evidence>
<dbReference type="GO" id="GO:0000155">
    <property type="term" value="F:phosphorelay sensor kinase activity"/>
    <property type="evidence" value="ECO:0007669"/>
    <property type="project" value="TreeGrafter"/>
</dbReference>
<dbReference type="SUPFAM" id="SSF52172">
    <property type="entry name" value="CheY-like"/>
    <property type="match status" value="1"/>
</dbReference>
<dbReference type="Gene3D" id="3.40.50.2300">
    <property type="match status" value="1"/>
</dbReference>
<dbReference type="SMART" id="SM00448">
    <property type="entry name" value="REC"/>
    <property type="match status" value="1"/>
</dbReference>
<evidence type="ECO:0000313" key="6">
    <source>
        <dbReference type="Proteomes" id="UP000245934"/>
    </source>
</evidence>
<keyword evidence="1 2" id="KW-0597">Phosphoprotein</keyword>
<protein>
    <recommendedName>
        <fullName evidence="4">Response regulatory domain-containing protein</fullName>
    </recommendedName>
</protein>
<proteinExistence type="predicted"/>
<accession>A0A2V2NBH4</accession>
<dbReference type="PANTHER" id="PTHR43547:SF2">
    <property type="entry name" value="HYBRID SIGNAL TRANSDUCTION HISTIDINE KINASE C"/>
    <property type="match status" value="1"/>
</dbReference>
<dbReference type="PANTHER" id="PTHR43547">
    <property type="entry name" value="TWO-COMPONENT HISTIDINE KINASE"/>
    <property type="match status" value="1"/>
</dbReference>
<dbReference type="OrthoDB" id="9652at2157"/>
<evidence type="ECO:0000313" key="5">
    <source>
        <dbReference type="EMBL" id="PWR75945.1"/>
    </source>
</evidence>
<keyword evidence="6" id="KW-1185">Reference proteome</keyword>
<evidence type="ECO:0000256" key="2">
    <source>
        <dbReference type="PROSITE-ProRule" id="PRU00169"/>
    </source>
</evidence>
<feature type="modified residue" description="4-aspartylphosphate" evidence="2">
    <location>
        <position position="58"/>
    </location>
</feature>
<dbReference type="RefSeq" id="WP_109939522.1">
    <property type="nucleotide sequence ID" value="NZ_CP176366.1"/>
</dbReference>
<evidence type="ECO:0000256" key="3">
    <source>
        <dbReference type="SAM" id="Coils"/>
    </source>
</evidence>
<dbReference type="Proteomes" id="UP000245934">
    <property type="component" value="Unassembled WGS sequence"/>
</dbReference>
<gene>
    <name evidence="5" type="ORF">DLD82_02480</name>
</gene>
<dbReference type="GeneID" id="97607843"/>
<keyword evidence="3" id="KW-0175">Coiled coil</keyword>
<organism evidence="5 6">
    <name type="scientific">Methanospirillum stamsii</name>
    <dbReference type="NCBI Taxonomy" id="1277351"/>
    <lineage>
        <taxon>Archaea</taxon>
        <taxon>Methanobacteriati</taxon>
        <taxon>Methanobacteriota</taxon>
        <taxon>Stenosarchaea group</taxon>
        <taxon>Methanomicrobia</taxon>
        <taxon>Methanomicrobiales</taxon>
        <taxon>Methanospirillaceae</taxon>
        <taxon>Methanospirillum</taxon>
    </lineage>
</organism>
<evidence type="ECO:0000256" key="1">
    <source>
        <dbReference type="ARBA" id="ARBA00022553"/>
    </source>
</evidence>
<reference evidence="5 6" key="1">
    <citation type="submission" date="2018-05" db="EMBL/GenBank/DDBJ databases">
        <title>Draft genome of Methanospirillum stamsii Pt1.</title>
        <authorList>
            <person name="Dueholm M.S."/>
            <person name="Nielsen P.H."/>
            <person name="Bakmann L.F."/>
            <person name="Otzen D.E."/>
        </authorList>
    </citation>
    <scope>NUCLEOTIDE SEQUENCE [LARGE SCALE GENOMIC DNA]</scope>
    <source>
        <strain evidence="5 6">Pt1</strain>
    </source>
</reference>
<dbReference type="PROSITE" id="PS50110">
    <property type="entry name" value="RESPONSE_REGULATORY"/>
    <property type="match status" value="1"/>
</dbReference>
<dbReference type="Pfam" id="PF00072">
    <property type="entry name" value="Response_reg"/>
    <property type="match status" value="1"/>
</dbReference>
<comment type="caution">
    <text evidence="5">The sequence shown here is derived from an EMBL/GenBank/DDBJ whole genome shotgun (WGS) entry which is preliminary data.</text>
</comment>
<name>A0A2V2NBH4_9EURY</name>
<dbReference type="EMBL" id="QGMZ01000006">
    <property type="protein sequence ID" value="PWR75945.1"/>
    <property type="molecule type" value="Genomic_DNA"/>
</dbReference>